<name>K2GAC8_9BACT</name>
<sequence>MWIENWWYNEPKKSISSIEWSRYYKKLLEERKREFFEITRKEVKETKKIVTSNINNADTEHPKFEKMMKDKESFNNNYMKFQKEICHWLWLNNNLSVSVIERESSYNINAQSPTWADWYMQLTYIPFEDMGFWKNWRWDYYLKYIKELPDNIIAQIKNKKIQQQFYKLKFLSANTGNPEEWNKIFDYFEKNRTDPHLNLIIWNLFLKFLKNDETYSDWKVNNKRIDDEVKKLETLIKKLGTKKAWKKVEERFKALLNENWINVENWEQELRILLQKLKNKNNIDLRTSFYALSKYNWESRKEFPWVPHRTLYAAIVLTAKKWRDLNTIS</sequence>
<reference evidence="2" key="1">
    <citation type="journal article" date="2012" name="Science">
        <title>Fermentation, hydrogen, and sulfur metabolism in multiple uncultivated bacterial phyla.</title>
        <authorList>
            <person name="Wrighton K.C."/>
            <person name="Thomas B.C."/>
            <person name="Sharon I."/>
            <person name="Miller C.S."/>
            <person name="Castelle C.J."/>
            <person name="VerBerkmoes N.C."/>
            <person name="Wilkins M.J."/>
            <person name="Hettich R.L."/>
            <person name="Lipton M.S."/>
            <person name="Williams K.H."/>
            <person name="Long P.E."/>
            <person name="Banfield J.F."/>
        </authorList>
    </citation>
    <scope>NUCLEOTIDE SEQUENCE [LARGE SCALE GENOMIC DNA]</scope>
</reference>
<evidence type="ECO:0000313" key="2">
    <source>
        <dbReference type="EMBL" id="EKE27084.1"/>
    </source>
</evidence>
<protein>
    <submittedName>
        <fullName evidence="2">Uncharacterized protein</fullName>
    </submittedName>
</protein>
<comment type="caution">
    <text evidence="2">The sequence shown here is derived from an EMBL/GenBank/DDBJ whole genome shotgun (WGS) entry which is preliminary data.</text>
</comment>
<feature type="coiled-coil region" evidence="1">
    <location>
        <begin position="222"/>
        <end position="283"/>
    </location>
</feature>
<keyword evidence="1" id="KW-0175">Coiled coil</keyword>
<dbReference type="AlphaFoldDB" id="K2GAC8"/>
<accession>K2GAC8</accession>
<proteinExistence type="predicted"/>
<gene>
    <name evidence="2" type="ORF">ACD_4C00049G0001</name>
</gene>
<evidence type="ECO:0000256" key="1">
    <source>
        <dbReference type="SAM" id="Coils"/>
    </source>
</evidence>
<organism evidence="2">
    <name type="scientific">uncultured bacterium</name>
    <name type="common">gcode 4</name>
    <dbReference type="NCBI Taxonomy" id="1234023"/>
    <lineage>
        <taxon>Bacteria</taxon>
        <taxon>environmental samples</taxon>
    </lineage>
</organism>
<dbReference type="EMBL" id="AMFJ01000565">
    <property type="protein sequence ID" value="EKE27084.1"/>
    <property type="molecule type" value="Genomic_DNA"/>
</dbReference>